<dbReference type="GO" id="GO:0032259">
    <property type="term" value="P:methylation"/>
    <property type="evidence" value="ECO:0007669"/>
    <property type="project" value="UniProtKB-KW"/>
</dbReference>
<sequence>MSPAWLHCIIKLGGKDMPPKLAIWLEMTKWFDLNYYCVVLEVGLETNFRLVSDCIISKFEEGKAGGYLARLVIVGSVTFLDSIAPLAPKSSIKLSLNLDGTAALRSTPWCRYTITCSRRSHKGLAHRSDLEIDMHYMVENVAIVLGQGIRQALGERSEISRFGDALVQAAGARLVVELFATPKALKQYHNLITSQGFVAMYRQFPTLVKDVFGTKPSLIAILEEVMLSSTGSISHLPITVEATPTDVRARALAVRLQVLAANVKGKDLLVAYNLACLGKPMAWLFGNEVRRLDNDNLAIAGAAITMSVYGSAESMNLAIAASNCLYKSAFAQRS</sequence>
<feature type="domain" description="tRNA/rRNA methyltransferase SpoU type" evidence="6">
    <location>
        <begin position="214"/>
        <end position="326"/>
    </location>
</feature>
<dbReference type="InterPro" id="IPR013215">
    <property type="entry name" value="Cbl-indep_Met_Synth_N"/>
</dbReference>
<dbReference type="GO" id="GO:0004424">
    <property type="term" value="F:imidazoleglycerol-phosphate dehydratase activity"/>
    <property type="evidence" value="ECO:0007669"/>
    <property type="project" value="InterPro"/>
</dbReference>
<dbReference type="GO" id="GO:0003871">
    <property type="term" value="F:5-methyltetrahydropteroyltriglutamate-homocysteine S-methyltransferase activity"/>
    <property type="evidence" value="ECO:0007669"/>
    <property type="project" value="InterPro"/>
</dbReference>
<dbReference type="Gene3D" id="3.30.230.40">
    <property type="entry name" value="Imidazole glycerol phosphate dehydratase, domain 1"/>
    <property type="match status" value="1"/>
</dbReference>
<evidence type="ECO:0000313" key="9">
    <source>
        <dbReference type="Proteomes" id="UP001244011"/>
    </source>
</evidence>
<evidence type="ECO:0000256" key="2">
    <source>
        <dbReference type="ARBA" id="ARBA00022605"/>
    </source>
</evidence>
<dbReference type="InterPro" id="IPR000807">
    <property type="entry name" value="ImidazoleglycerolP_deHydtase"/>
</dbReference>
<dbReference type="GO" id="GO:0008173">
    <property type="term" value="F:RNA methyltransferase activity"/>
    <property type="evidence" value="ECO:0007669"/>
    <property type="project" value="InterPro"/>
</dbReference>
<dbReference type="InterPro" id="IPR029026">
    <property type="entry name" value="tRNA_m1G_MTases_N"/>
</dbReference>
<name>A0AAJ0FG04_9PEZI</name>
<dbReference type="SUPFAM" id="SSF54211">
    <property type="entry name" value="Ribosomal protein S5 domain 2-like"/>
    <property type="match status" value="1"/>
</dbReference>
<proteinExistence type="predicted"/>
<dbReference type="Gene3D" id="3.20.20.210">
    <property type="match status" value="1"/>
</dbReference>
<keyword evidence="1" id="KW-0489">Methyltransferase</keyword>
<dbReference type="GO" id="GO:0000105">
    <property type="term" value="P:L-histidine biosynthetic process"/>
    <property type="evidence" value="ECO:0007669"/>
    <property type="project" value="UniProtKB-KW"/>
</dbReference>
<keyword evidence="2" id="KW-0028">Amino-acid biosynthesis</keyword>
<accession>A0AAJ0FG04</accession>
<comment type="caution">
    <text evidence="8">The sequence shown here is derived from an EMBL/GenBank/DDBJ whole genome shotgun (WGS) entry which is preliminary data.</text>
</comment>
<reference evidence="8" key="1">
    <citation type="submission" date="2023-06" db="EMBL/GenBank/DDBJ databases">
        <title>Genome-scale phylogeny and comparative genomics of the fungal order Sordariales.</title>
        <authorList>
            <consortium name="Lawrence Berkeley National Laboratory"/>
            <person name="Hensen N."/>
            <person name="Bonometti L."/>
            <person name="Westerberg I."/>
            <person name="Brannstrom I.O."/>
            <person name="Guillou S."/>
            <person name="Cros-Aarteil S."/>
            <person name="Calhoun S."/>
            <person name="Haridas S."/>
            <person name="Kuo A."/>
            <person name="Mondo S."/>
            <person name="Pangilinan J."/>
            <person name="Riley R."/>
            <person name="Labutti K."/>
            <person name="Andreopoulos B."/>
            <person name="Lipzen A."/>
            <person name="Chen C."/>
            <person name="Yanf M."/>
            <person name="Daum C."/>
            <person name="Ng V."/>
            <person name="Clum A."/>
            <person name="Steindorff A."/>
            <person name="Ohm R."/>
            <person name="Martin F."/>
            <person name="Silar P."/>
            <person name="Natvig D."/>
            <person name="Lalanne C."/>
            <person name="Gautier V."/>
            <person name="Ament-Velasquez S.L."/>
            <person name="Kruys A."/>
            <person name="Hutchinson M.I."/>
            <person name="Powell A.J."/>
            <person name="Barry K."/>
            <person name="Miller A.N."/>
            <person name="Grigoriev I.V."/>
            <person name="Debuchy R."/>
            <person name="Gladieux P."/>
            <person name="Thoren M.H."/>
            <person name="Johannesson H."/>
        </authorList>
    </citation>
    <scope>NUCLEOTIDE SEQUENCE</scope>
    <source>
        <strain evidence="8">8032-3</strain>
    </source>
</reference>
<keyword evidence="5" id="KW-0456">Lyase</keyword>
<dbReference type="InterPro" id="IPR038071">
    <property type="entry name" value="UROD/MetE-like_sf"/>
</dbReference>
<feature type="domain" description="Cobalamin-independent methionine synthase MetE N-terminal" evidence="7">
    <location>
        <begin position="25"/>
        <end position="80"/>
    </location>
</feature>
<gene>
    <name evidence="8" type="ORF">QBC33DRAFT_564293</name>
</gene>
<dbReference type="EMBL" id="MU839047">
    <property type="protein sequence ID" value="KAK1761908.1"/>
    <property type="molecule type" value="Genomic_DNA"/>
</dbReference>
<dbReference type="Pfam" id="PF00475">
    <property type="entry name" value="IGPD"/>
    <property type="match status" value="1"/>
</dbReference>
<evidence type="ECO:0000259" key="6">
    <source>
        <dbReference type="Pfam" id="PF00588"/>
    </source>
</evidence>
<dbReference type="InterPro" id="IPR029028">
    <property type="entry name" value="Alpha/beta_knot_MTases"/>
</dbReference>
<keyword evidence="9" id="KW-1185">Reference proteome</keyword>
<dbReference type="GO" id="GO:0003723">
    <property type="term" value="F:RNA binding"/>
    <property type="evidence" value="ECO:0007669"/>
    <property type="project" value="InterPro"/>
</dbReference>
<evidence type="ECO:0000259" key="7">
    <source>
        <dbReference type="Pfam" id="PF08267"/>
    </source>
</evidence>
<dbReference type="GO" id="GO:0006396">
    <property type="term" value="P:RNA processing"/>
    <property type="evidence" value="ECO:0007669"/>
    <property type="project" value="InterPro"/>
</dbReference>
<dbReference type="Pfam" id="PF00588">
    <property type="entry name" value="SpoU_methylase"/>
    <property type="match status" value="1"/>
</dbReference>
<keyword evidence="4" id="KW-0368">Histidine biosynthesis</keyword>
<evidence type="ECO:0000256" key="4">
    <source>
        <dbReference type="ARBA" id="ARBA00023102"/>
    </source>
</evidence>
<organism evidence="8 9">
    <name type="scientific">Phialemonium atrogriseum</name>
    <dbReference type="NCBI Taxonomy" id="1093897"/>
    <lineage>
        <taxon>Eukaryota</taxon>
        <taxon>Fungi</taxon>
        <taxon>Dikarya</taxon>
        <taxon>Ascomycota</taxon>
        <taxon>Pezizomycotina</taxon>
        <taxon>Sordariomycetes</taxon>
        <taxon>Sordariomycetidae</taxon>
        <taxon>Cephalothecales</taxon>
        <taxon>Cephalothecaceae</taxon>
        <taxon>Phialemonium</taxon>
    </lineage>
</organism>
<dbReference type="GeneID" id="85313545"/>
<dbReference type="InterPro" id="IPR020568">
    <property type="entry name" value="Ribosomal_Su5_D2-typ_SF"/>
</dbReference>
<evidence type="ECO:0000256" key="1">
    <source>
        <dbReference type="ARBA" id="ARBA00022603"/>
    </source>
</evidence>
<evidence type="ECO:0000256" key="5">
    <source>
        <dbReference type="ARBA" id="ARBA00023239"/>
    </source>
</evidence>
<dbReference type="Gene3D" id="3.40.1280.10">
    <property type="match status" value="1"/>
</dbReference>
<dbReference type="RefSeq" id="XP_060278121.1">
    <property type="nucleotide sequence ID" value="XM_060430358.1"/>
</dbReference>
<evidence type="ECO:0000256" key="3">
    <source>
        <dbReference type="ARBA" id="ARBA00022679"/>
    </source>
</evidence>
<evidence type="ECO:0000313" key="8">
    <source>
        <dbReference type="EMBL" id="KAK1761908.1"/>
    </source>
</evidence>
<dbReference type="InterPro" id="IPR038494">
    <property type="entry name" value="IGPD_sf"/>
</dbReference>
<dbReference type="Proteomes" id="UP001244011">
    <property type="component" value="Unassembled WGS sequence"/>
</dbReference>
<dbReference type="SUPFAM" id="SSF75217">
    <property type="entry name" value="alpha/beta knot"/>
    <property type="match status" value="1"/>
</dbReference>
<dbReference type="InterPro" id="IPR001537">
    <property type="entry name" value="SpoU_MeTrfase"/>
</dbReference>
<keyword evidence="3" id="KW-0808">Transferase</keyword>
<dbReference type="AlphaFoldDB" id="A0AAJ0FG04"/>
<dbReference type="GO" id="GO:0008270">
    <property type="term" value="F:zinc ion binding"/>
    <property type="evidence" value="ECO:0007669"/>
    <property type="project" value="InterPro"/>
</dbReference>
<dbReference type="Pfam" id="PF08267">
    <property type="entry name" value="Meth_synt_1"/>
    <property type="match status" value="1"/>
</dbReference>
<protein>
    <submittedName>
        <fullName evidence="8">Uncharacterized protein</fullName>
    </submittedName>
</protein>